<dbReference type="GO" id="GO:0000428">
    <property type="term" value="C:DNA-directed RNA polymerase complex"/>
    <property type="evidence" value="ECO:0007669"/>
    <property type="project" value="UniProtKB-KW"/>
</dbReference>
<evidence type="ECO:0000313" key="10">
    <source>
        <dbReference type="Proteomes" id="UP000185779"/>
    </source>
</evidence>
<accession>A0A1F2P570</accession>
<comment type="caution">
    <text evidence="9">The sequence shown here is derived from an EMBL/GenBank/DDBJ whole genome shotgun (WGS) entry which is preliminary data.</text>
</comment>
<reference evidence="9" key="1">
    <citation type="submission" date="2016-05" db="EMBL/GenBank/DDBJ databases">
        <title>Microbial consortia oxidize butane by reversing methanogenesis.</title>
        <authorList>
            <person name="Laso-Perez R."/>
            <person name="Richter M."/>
            <person name="Wegener G."/>
            <person name="Musat F."/>
        </authorList>
    </citation>
    <scope>NUCLEOTIDE SEQUENCE [LARGE SCALE GENOMIC DNA]</scope>
    <source>
        <strain evidence="9">BOX1</strain>
    </source>
</reference>
<evidence type="ECO:0000256" key="7">
    <source>
        <dbReference type="ARBA" id="ARBA00023163"/>
    </source>
</evidence>
<dbReference type="InterPro" id="IPR023464">
    <property type="entry name" value="Rpo12"/>
</dbReference>
<dbReference type="EC" id="2.7.7.6" evidence="8"/>
<feature type="binding site" evidence="8">
    <location>
        <position position="10"/>
    </location>
    <ligand>
        <name>Zn(2+)</name>
        <dbReference type="ChEBI" id="CHEBI:29105"/>
    </ligand>
</feature>
<evidence type="ECO:0000256" key="3">
    <source>
        <dbReference type="ARBA" id="ARBA00022679"/>
    </source>
</evidence>
<dbReference type="InterPro" id="IPR006591">
    <property type="entry name" value="RNAP_P/RPABC4"/>
</dbReference>
<dbReference type="GO" id="GO:0006351">
    <property type="term" value="P:DNA-templated transcription"/>
    <property type="evidence" value="ECO:0007669"/>
    <property type="project" value="UniProtKB-UniRule"/>
</dbReference>
<evidence type="ECO:0000256" key="4">
    <source>
        <dbReference type="ARBA" id="ARBA00022695"/>
    </source>
</evidence>
<comment type="catalytic activity">
    <reaction evidence="8">
        <text>RNA(n) + a ribonucleoside 5'-triphosphate = RNA(n+1) + diphosphate</text>
        <dbReference type="Rhea" id="RHEA:21248"/>
        <dbReference type="Rhea" id="RHEA-COMP:14527"/>
        <dbReference type="Rhea" id="RHEA-COMP:17342"/>
        <dbReference type="ChEBI" id="CHEBI:33019"/>
        <dbReference type="ChEBI" id="CHEBI:61557"/>
        <dbReference type="ChEBI" id="CHEBI:140395"/>
        <dbReference type="EC" id="2.7.7.6"/>
    </reaction>
</comment>
<keyword evidence="1 8" id="KW-0240">DNA-directed RNA polymerase</keyword>
<dbReference type="STRING" id="1839936.SBU_000870"/>
<dbReference type="AlphaFoldDB" id="A0A1F2P570"/>
<dbReference type="GO" id="GO:0003677">
    <property type="term" value="F:DNA binding"/>
    <property type="evidence" value="ECO:0007669"/>
    <property type="project" value="InterPro"/>
</dbReference>
<keyword evidence="2 8" id="KW-0963">Cytoplasm</keyword>
<keyword evidence="6 8" id="KW-0862">Zinc</keyword>
<name>A0A1F2P570_9EURY</name>
<comment type="similarity">
    <text evidence="8">Belongs to the archaeal Rpo12/eukaryotic RPC10 RNA polymerase subunit family.</text>
</comment>
<dbReference type="SMART" id="SM00659">
    <property type="entry name" value="RPOLCX"/>
    <property type="match status" value="1"/>
</dbReference>
<dbReference type="GO" id="GO:0003899">
    <property type="term" value="F:DNA-directed RNA polymerase activity"/>
    <property type="evidence" value="ECO:0007669"/>
    <property type="project" value="UniProtKB-UniRule"/>
</dbReference>
<dbReference type="HAMAP" id="MF_00615">
    <property type="entry name" value="RNApol_arch_Rpo12"/>
    <property type="match status" value="1"/>
</dbReference>
<dbReference type="InterPro" id="IPR029040">
    <property type="entry name" value="RPABC4/Spt4"/>
</dbReference>
<evidence type="ECO:0000256" key="8">
    <source>
        <dbReference type="HAMAP-Rule" id="MF_00615"/>
    </source>
</evidence>
<evidence type="ECO:0000256" key="5">
    <source>
        <dbReference type="ARBA" id="ARBA00022723"/>
    </source>
</evidence>
<dbReference type="Gene3D" id="2.20.28.30">
    <property type="entry name" value="RNA polymerase ii, chain L"/>
    <property type="match status" value="1"/>
</dbReference>
<keyword evidence="4 8" id="KW-0548">Nucleotidyltransferase</keyword>
<comment type="cofactor">
    <cofactor evidence="8">
        <name>Zn(2+)</name>
        <dbReference type="ChEBI" id="CHEBI:29105"/>
    </cofactor>
    <text evidence="8">Binds 1 zinc ion.</text>
</comment>
<dbReference type="SUPFAM" id="SSF63393">
    <property type="entry name" value="RNA polymerase subunits"/>
    <property type="match status" value="1"/>
</dbReference>
<comment type="subcellular location">
    <subcellularLocation>
        <location evidence="8">Cytoplasm</location>
    </subcellularLocation>
</comment>
<dbReference type="GO" id="GO:0008270">
    <property type="term" value="F:zinc ion binding"/>
    <property type="evidence" value="ECO:0007669"/>
    <property type="project" value="UniProtKB-UniRule"/>
</dbReference>
<evidence type="ECO:0000256" key="6">
    <source>
        <dbReference type="ARBA" id="ARBA00022833"/>
    </source>
</evidence>
<dbReference type="NCBIfam" id="NF001606">
    <property type="entry name" value="PRK00398.1-3"/>
    <property type="match status" value="1"/>
</dbReference>
<gene>
    <name evidence="8" type="primary">rpo12</name>
    <name evidence="8" type="synonym">rpoP</name>
    <name evidence="9" type="ORF">SBU_000870</name>
</gene>
<keyword evidence="10" id="KW-1185">Reference proteome</keyword>
<keyword evidence="5 8" id="KW-0479">Metal-binding</keyword>
<sequence length="47" mass="5633">MIMGYYCARCKHVVEIDYETQGIRCNYCGYRILIKERPTMVKKVRAE</sequence>
<keyword evidence="7 8" id="KW-0804">Transcription</keyword>
<feature type="binding site" evidence="8">
    <location>
        <position position="28"/>
    </location>
    <ligand>
        <name>Zn(2+)</name>
        <dbReference type="ChEBI" id="CHEBI:29105"/>
    </ligand>
</feature>
<feature type="binding site" evidence="8">
    <location>
        <position position="25"/>
    </location>
    <ligand>
        <name>Zn(2+)</name>
        <dbReference type="ChEBI" id="CHEBI:29105"/>
    </ligand>
</feature>
<dbReference type="Pfam" id="PF03604">
    <property type="entry name" value="Zn_ribbon_RPAB4"/>
    <property type="match status" value="1"/>
</dbReference>
<dbReference type="Proteomes" id="UP000185779">
    <property type="component" value="Unassembled WGS sequence"/>
</dbReference>
<comment type="function">
    <text evidence="8">DNA-dependent RNA polymerase (RNAP) catalyzes the transcription of DNA into RNA using the four ribonucleoside triphosphates as substrates.</text>
</comment>
<dbReference type="EMBL" id="LYOR01000003">
    <property type="protein sequence ID" value="OFV66328.1"/>
    <property type="molecule type" value="Genomic_DNA"/>
</dbReference>
<keyword evidence="3 8" id="KW-0808">Transferase</keyword>
<evidence type="ECO:0000256" key="1">
    <source>
        <dbReference type="ARBA" id="ARBA00022478"/>
    </source>
</evidence>
<protein>
    <recommendedName>
        <fullName evidence="8">DNA-directed RNA polymerase subunit Rpo12</fullName>
        <ecNumber evidence="8">2.7.7.6</ecNumber>
    </recommendedName>
    <alternativeName>
        <fullName evidence="8">DNA-directed RNA polymerase subunit P</fullName>
    </alternativeName>
</protein>
<evidence type="ECO:0000256" key="2">
    <source>
        <dbReference type="ARBA" id="ARBA00022490"/>
    </source>
</evidence>
<evidence type="ECO:0000313" key="9">
    <source>
        <dbReference type="EMBL" id="OFV66328.1"/>
    </source>
</evidence>
<comment type="subunit">
    <text evidence="8">Part of the RNA polymerase complex.</text>
</comment>
<dbReference type="GO" id="GO:0005737">
    <property type="term" value="C:cytoplasm"/>
    <property type="evidence" value="ECO:0007669"/>
    <property type="project" value="UniProtKB-SubCell"/>
</dbReference>
<organism evidence="9 10">
    <name type="scientific">Candidatus Syntropharchaeum butanivorans</name>
    <dbReference type="NCBI Taxonomy" id="1839936"/>
    <lineage>
        <taxon>Archaea</taxon>
        <taxon>Methanobacteriati</taxon>
        <taxon>Methanobacteriota</taxon>
        <taxon>Stenosarchaea group</taxon>
        <taxon>Methanomicrobia</taxon>
        <taxon>Methanosarcinales</taxon>
        <taxon>ANME-2 cluster</taxon>
        <taxon>Candidatus Syntropharchaeum</taxon>
    </lineage>
</organism>
<proteinExistence type="inferred from homology"/>